<dbReference type="GeneID" id="111221372"/>
<keyword evidence="3 5" id="KW-0732">Signal</keyword>
<proteinExistence type="predicted"/>
<evidence type="ECO:0000313" key="7">
    <source>
        <dbReference type="Ensembl" id="ENSSDUP00000006853.1"/>
    </source>
</evidence>
<dbReference type="GeneTree" id="ENSGT00950000183116"/>
<keyword evidence="2" id="KW-0964">Secreted</keyword>
<name>A0A3B4TLF4_SERDU</name>
<keyword evidence="8" id="KW-1185">Reference proteome</keyword>
<dbReference type="KEGG" id="sdu:111221372"/>
<feature type="domain" description="C1q" evidence="6">
    <location>
        <begin position="84"/>
        <end position="220"/>
    </location>
</feature>
<dbReference type="PRINTS" id="PR00007">
    <property type="entry name" value="COMPLEMNTC1Q"/>
</dbReference>
<dbReference type="Pfam" id="PF00386">
    <property type="entry name" value="C1q"/>
    <property type="match status" value="1"/>
</dbReference>
<dbReference type="OMA" id="FTGPFNT"/>
<reference evidence="7" key="1">
    <citation type="submission" date="2025-08" db="UniProtKB">
        <authorList>
            <consortium name="Ensembl"/>
        </authorList>
    </citation>
    <scope>IDENTIFICATION</scope>
</reference>
<keyword evidence="4" id="KW-0175">Coiled coil</keyword>
<dbReference type="Ensembl" id="ENSSDUT00000006985.1">
    <property type="protein sequence ID" value="ENSSDUP00000006853.1"/>
    <property type="gene ID" value="ENSSDUG00000005055.1"/>
</dbReference>
<evidence type="ECO:0000256" key="1">
    <source>
        <dbReference type="ARBA" id="ARBA00004613"/>
    </source>
</evidence>
<feature type="signal peptide" evidence="5">
    <location>
        <begin position="1"/>
        <end position="19"/>
    </location>
</feature>
<dbReference type="InterPro" id="IPR001073">
    <property type="entry name" value="C1q_dom"/>
</dbReference>
<evidence type="ECO:0000313" key="8">
    <source>
        <dbReference type="Proteomes" id="UP000261420"/>
    </source>
</evidence>
<dbReference type="PANTHER" id="PTHR22923">
    <property type="entry name" value="CEREBELLIN-RELATED"/>
    <property type="match status" value="1"/>
</dbReference>
<feature type="coiled-coil region" evidence="4">
    <location>
        <begin position="32"/>
        <end position="90"/>
    </location>
</feature>
<comment type="subcellular location">
    <subcellularLocation>
        <location evidence="1">Secreted</location>
    </subcellularLocation>
</comment>
<accession>A0A3B4TLF4</accession>
<evidence type="ECO:0000256" key="5">
    <source>
        <dbReference type="SAM" id="SignalP"/>
    </source>
</evidence>
<dbReference type="Gene3D" id="2.60.120.40">
    <property type="match status" value="1"/>
</dbReference>
<evidence type="ECO:0000259" key="6">
    <source>
        <dbReference type="PROSITE" id="PS50871"/>
    </source>
</evidence>
<dbReference type="GO" id="GO:0005576">
    <property type="term" value="C:extracellular region"/>
    <property type="evidence" value="ECO:0007669"/>
    <property type="project" value="UniProtKB-SubCell"/>
</dbReference>
<dbReference type="PANTHER" id="PTHR22923:SF102">
    <property type="entry name" value="CEREBELLIN 13-RELATED"/>
    <property type="match status" value="1"/>
</dbReference>
<dbReference type="RefSeq" id="XP_022600458.1">
    <property type="nucleotide sequence ID" value="XM_022744737.1"/>
</dbReference>
<organism evidence="7 8">
    <name type="scientific">Seriola dumerili</name>
    <name type="common">Greater amberjack</name>
    <name type="synonym">Caranx dumerili</name>
    <dbReference type="NCBI Taxonomy" id="41447"/>
    <lineage>
        <taxon>Eukaryota</taxon>
        <taxon>Metazoa</taxon>
        <taxon>Chordata</taxon>
        <taxon>Craniata</taxon>
        <taxon>Vertebrata</taxon>
        <taxon>Euteleostomi</taxon>
        <taxon>Actinopterygii</taxon>
        <taxon>Neopterygii</taxon>
        <taxon>Teleostei</taxon>
        <taxon>Neoteleostei</taxon>
        <taxon>Acanthomorphata</taxon>
        <taxon>Carangaria</taxon>
        <taxon>Carangiformes</taxon>
        <taxon>Carangidae</taxon>
        <taxon>Seriola</taxon>
    </lineage>
</organism>
<dbReference type="InterPro" id="IPR050822">
    <property type="entry name" value="Cerebellin_Synaptic_Org"/>
</dbReference>
<evidence type="ECO:0000256" key="2">
    <source>
        <dbReference type="ARBA" id="ARBA00022525"/>
    </source>
</evidence>
<sequence length="220" mass="24443">MKITVCFLPLLLLCSVSTGQHDTETQDVHTVLREMTASLAQLKVEVTSLQKENQAYAARLKELERQETVVERHETEINKLKQNLEAQQVAFSASLVAEGEATIGPFDKHTTLIFKHVMTNIGSGYDPNTGVFTAPVRGAYHFEWHIGVHASNTAAVLVKNTNHIFAAYEQQASHFGSSSQGANLLLEAGDVVFVRLWVNSKTYDNTNRHTTFSGHLLFTM</sequence>
<dbReference type="AlphaFoldDB" id="A0A3B4TLF4"/>
<dbReference type="PROSITE" id="PS50871">
    <property type="entry name" value="C1Q"/>
    <property type="match status" value="1"/>
</dbReference>
<reference evidence="7" key="2">
    <citation type="submission" date="2025-09" db="UniProtKB">
        <authorList>
            <consortium name="Ensembl"/>
        </authorList>
    </citation>
    <scope>IDENTIFICATION</scope>
</reference>
<feature type="chain" id="PRO_5017294728" evidence="5">
    <location>
        <begin position="20"/>
        <end position="220"/>
    </location>
</feature>
<evidence type="ECO:0000256" key="3">
    <source>
        <dbReference type="ARBA" id="ARBA00022729"/>
    </source>
</evidence>
<dbReference type="Proteomes" id="UP000261420">
    <property type="component" value="Unplaced"/>
</dbReference>
<protein>
    <submittedName>
        <fullName evidence="7">Cerebellin 10</fullName>
    </submittedName>
</protein>
<dbReference type="SUPFAM" id="SSF49842">
    <property type="entry name" value="TNF-like"/>
    <property type="match status" value="1"/>
</dbReference>
<evidence type="ECO:0000256" key="4">
    <source>
        <dbReference type="SAM" id="Coils"/>
    </source>
</evidence>
<dbReference type="SMART" id="SM00110">
    <property type="entry name" value="C1Q"/>
    <property type="match status" value="1"/>
</dbReference>
<dbReference type="InterPro" id="IPR008983">
    <property type="entry name" value="Tumour_necrosis_fac-like_dom"/>
</dbReference>